<organism evidence="2 3">
    <name type="scientific">Brassica cretica</name>
    <name type="common">Mustard</name>
    <dbReference type="NCBI Taxonomy" id="69181"/>
    <lineage>
        <taxon>Eukaryota</taxon>
        <taxon>Viridiplantae</taxon>
        <taxon>Streptophyta</taxon>
        <taxon>Embryophyta</taxon>
        <taxon>Tracheophyta</taxon>
        <taxon>Spermatophyta</taxon>
        <taxon>Magnoliopsida</taxon>
        <taxon>eudicotyledons</taxon>
        <taxon>Gunneridae</taxon>
        <taxon>Pentapetalae</taxon>
        <taxon>rosids</taxon>
        <taxon>malvids</taxon>
        <taxon>Brassicales</taxon>
        <taxon>Brassicaceae</taxon>
        <taxon>Brassiceae</taxon>
        <taxon>Brassica</taxon>
    </lineage>
</organism>
<feature type="region of interest" description="Disordered" evidence="1">
    <location>
        <begin position="1"/>
        <end position="87"/>
    </location>
</feature>
<accession>A0A8S9RJM4</accession>
<dbReference type="EMBL" id="QGKX02000095">
    <property type="protein sequence ID" value="KAF3573394.1"/>
    <property type="molecule type" value="Genomic_DNA"/>
</dbReference>
<sequence>MSLFKKKEIIAKNSGKTEIKLRNNSEKDSHDKSSRKDTPGFRQTDPEQQNNHRPTRRRGKLDQMHRPTRRTGELDRESHPTHPFGESDQLACLRPVLVAPSFGIGSNMLLFRLDRSHHWN</sequence>
<evidence type="ECO:0000313" key="2">
    <source>
        <dbReference type="EMBL" id="KAF3573394.1"/>
    </source>
</evidence>
<dbReference type="AlphaFoldDB" id="A0A8S9RJM4"/>
<feature type="compositionally biased region" description="Basic and acidic residues" evidence="1">
    <location>
        <begin position="1"/>
        <end position="39"/>
    </location>
</feature>
<name>A0A8S9RJM4_BRACR</name>
<feature type="compositionally biased region" description="Basic and acidic residues" evidence="1">
    <location>
        <begin position="60"/>
        <end position="80"/>
    </location>
</feature>
<evidence type="ECO:0000256" key="1">
    <source>
        <dbReference type="SAM" id="MobiDB-lite"/>
    </source>
</evidence>
<comment type="caution">
    <text evidence="2">The sequence shown here is derived from an EMBL/GenBank/DDBJ whole genome shotgun (WGS) entry which is preliminary data.</text>
</comment>
<proteinExistence type="predicted"/>
<gene>
    <name evidence="2" type="ORF">F2Q69_00061376</name>
</gene>
<protein>
    <submittedName>
        <fullName evidence="2">Uncharacterized protein</fullName>
    </submittedName>
</protein>
<dbReference type="Proteomes" id="UP000712600">
    <property type="component" value="Unassembled WGS sequence"/>
</dbReference>
<evidence type="ECO:0000313" key="3">
    <source>
        <dbReference type="Proteomes" id="UP000712600"/>
    </source>
</evidence>
<reference evidence="2" key="1">
    <citation type="submission" date="2019-12" db="EMBL/GenBank/DDBJ databases">
        <title>Genome sequencing and annotation of Brassica cretica.</title>
        <authorList>
            <person name="Studholme D.J."/>
            <person name="Sarris P."/>
        </authorList>
    </citation>
    <scope>NUCLEOTIDE SEQUENCE</scope>
    <source>
        <strain evidence="2">PFS-109/04</strain>
        <tissue evidence="2">Leaf</tissue>
    </source>
</reference>